<feature type="compositionally biased region" description="Low complexity" evidence="3">
    <location>
        <begin position="1062"/>
        <end position="1082"/>
    </location>
</feature>
<dbReference type="InterPro" id="IPR001119">
    <property type="entry name" value="SLH_dom"/>
</dbReference>
<evidence type="ECO:0000313" key="8">
    <source>
        <dbReference type="Proteomes" id="UP000463883"/>
    </source>
</evidence>
<dbReference type="EMBL" id="CP047591">
    <property type="protein sequence ID" value="QHI71623.1"/>
    <property type="molecule type" value="Genomic_DNA"/>
</dbReference>
<dbReference type="Gene3D" id="2.60.120.200">
    <property type="match status" value="1"/>
</dbReference>
<evidence type="ECO:0000256" key="4">
    <source>
        <dbReference type="SAM" id="SignalP"/>
    </source>
</evidence>
<dbReference type="RefSeq" id="WP_162361397.1">
    <property type="nucleotide sequence ID" value="NZ_CP047591.1"/>
</dbReference>
<reference evidence="7 8" key="1">
    <citation type="submission" date="2020-01" db="EMBL/GenBank/DDBJ databases">
        <title>Genomic analysis of Aminipila sp. CBA3637.</title>
        <authorList>
            <person name="Kim Y.B."/>
            <person name="Roh S.W."/>
        </authorList>
    </citation>
    <scope>NUCLEOTIDE SEQUENCE [LARGE SCALE GENOMIC DNA]</scope>
    <source>
        <strain evidence="7 8">CBA3637</strain>
    </source>
</reference>
<dbReference type="Pfam" id="PF09479">
    <property type="entry name" value="Flg_new"/>
    <property type="match status" value="8"/>
</dbReference>
<evidence type="ECO:0000256" key="1">
    <source>
        <dbReference type="ARBA" id="ARBA00004196"/>
    </source>
</evidence>
<feature type="region of interest" description="Disordered" evidence="3">
    <location>
        <begin position="1062"/>
        <end position="1083"/>
    </location>
</feature>
<sequence length="1288" mass="138474">MSISIKKMKFGMSRVLISMLLIITMLCSGNVYAEDMSGGSNNINGAVIPVITDIKFDGQVVLAEGLEGAAIGGEIQTKYTYGCGLGTGKVEEDTNATKYQWYASTTAKGTLMAIEGSDKPTYLVKKEDAGKYIRVGITPVSIKGKVGKETMSDAILVKYNLKFNDEFDYVAKNGRDSNLTKKWISDCALRYLGNPMTYQVRVPENVEVKDGQLLIYARNEHLSKYDYLDQKDHPHTWTAGNIFSKESFKYGVYECSYQYARASGLNQSFWAFTNVPADEKYGHCEPDFPEGHYPNELQINLLRMKGSKRIVDTFKYYAATNLADKMNKYTAYLRPNDVDSAWEAEQNQDTYQVFLNDCNVRKRKSLPYEIAPMNIYLSLAVFPEYAGELIPSEADNTVMKVDYVRFYEPLTKMYTVRFDVNGGIGNFSSWHVTEGQPSLALPDGTRLTAPATKLFDSWNTKPDGTGIKYAAGATIANVTADTTLYAQYVDMPKYTISFNPNGGTGNVPSLQVTEGQTSSALPDGSGFTAPTDMKFHLWNTKADGTGTMYVAGSTIPNVTADVTLYACYISKIKSIVFFKSSFVCYLSWRISEGQSTPAFPDGSGFKAPKGKKFDSWNTALDGTGTKYAAGTILTNVTTSMYLYAQYVDNTPQVIRTIRFNANGGTGSISSLQIVDGQTSAALPDGAGLTAPKGKKFDSWNTASDGSGTKYTAGATVVNVTTNVTLYAQYVDIPQVIHTISFDANGGTGTVTSIQVADGQASSVLPDGTGLTAPKGKKFDSWNTASDGSGTKYTAGATVVNVTTNVTLYAQYVDIPQVTRTITFDLNGGTGGVPSLQVADGQASSALPDGSSLTAPKGKKFDSWNTKADGSGIKYAVGATVGNVTSDMTLYAQYVDIPQVIHTISFDANEGTGGVSSQQVADGQASSALPDGSSLTAPKGKKFDSWNTKADGSGTKYTAGATVVNVTTNVTLYAQYVDIPQVTHTISFDANGGTGTVTSIQVADGQASSALADGTGLTAPTGSKFNSWNTKSDGSGIKYAAGATIPYVTSDMTLYAQYVTDSSSSGGSSHSGGSSSSGSTSTSDKIIIDKETKDHKLNINVESWVNPFTDVAKSDWFYKSVAILNQNNIMGGTDASAFSPDLGTNRGMIAAILYRLDGSEETFDSDFKDVTKGQYYANAVAWAQNKEIVTGYGNNIFAPNNNITREQLVSILWRYAGSPVVTDYNGIASFKDAFDISDYAKQAFTWAYQQEIISGNGSNSLNPKGLATRAEAAMMITNYVNLVKETKCK</sequence>
<proteinExistence type="predicted"/>
<feature type="domain" description="SLH" evidence="5">
    <location>
        <begin position="1226"/>
        <end position="1288"/>
    </location>
</feature>
<comment type="subcellular location">
    <subcellularLocation>
        <location evidence="1">Cell envelope</location>
    </subcellularLocation>
</comment>
<keyword evidence="8" id="KW-1185">Reference proteome</keyword>
<gene>
    <name evidence="7" type="ORF">Ami3637_03810</name>
</gene>
<feature type="domain" description="GH16" evidence="6">
    <location>
        <begin position="133"/>
        <end position="412"/>
    </location>
</feature>
<evidence type="ECO:0000313" key="7">
    <source>
        <dbReference type="EMBL" id="QHI71623.1"/>
    </source>
</evidence>
<keyword evidence="4" id="KW-0732">Signal</keyword>
<feature type="chain" id="PRO_5026927777" evidence="4">
    <location>
        <begin position="34"/>
        <end position="1288"/>
    </location>
</feature>
<organism evidence="7 8">
    <name type="scientific">Aminipila terrae</name>
    <dbReference type="NCBI Taxonomy" id="2697030"/>
    <lineage>
        <taxon>Bacteria</taxon>
        <taxon>Bacillati</taxon>
        <taxon>Bacillota</taxon>
        <taxon>Clostridia</taxon>
        <taxon>Peptostreptococcales</taxon>
        <taxon>Anaerovoracaceae</taxon>
        <taxon>Aminipila</taxon>
    </lineage>
</organism>
<feature type="region of interest" description="Disordered" evidence="3">
    <location>
        <begin position="911"/>
        <end position="942"/>
    </location>
</feature>
<keyword evidence="2" id="KW-0677">Repeat</keyword>
<feature type="domain" description="SLH" evidence="5">
    <location>
        <begin position="1162"/>
        <end position="1225"/>
    </location>
</feature>
<name>A0A6P1MER1_9FIRM</name>
<evidence type="ECO:0000256" key="3">
    <source>
        <dbReference type="SAM" id="MobiDB-lite"/>
    </source>
</evidence>
<evidence type="ECO:0000256" key="2">
    <source>
        <dbReference type="ARBA" id="ARBA00022737"/>
    </source>
</evidence>
<dbReference type="Pfam" id="PF00395">
    <property type="entry name" value="SLH"/>
    <property type="match status" value="3"/>
</dbReference>
<dbReference type="InterPro" id="IPR013320">
    <property type="entry name" value="ConA-like_dom_sf"/>
</dbReference>
<dbReference type="SUPFAM" id="SSF49899">
    <property type="entry name" value="Concanavalin A-like lectins/glucanases"/>
    <property type="match status" value="1"/>
</dbReference>
<dbReference type="GO" id="GO:0030313">
    <property type="term" value="C:cell envelope"/>
    <property type="evidence" value="ECO:0007669"/>
    <property type="project" value="UniProtKB-SubCell"/>
</dbReference>
<dbReference type="PROSITE" id="PS51272">
    <property type="entry name" value="SLH"/>
    <property type="match status" value="3"/>
</dbReference>
<dbReference type="InterPro" id="IPR056284">
    <property type="entry name" value="AIR9-like_A9"/>
</dbReference>
<dbReference type="InterPro" id="IPR042229">
    <property type="entry name" value="Listeria/Bacterioides_rpt_sf"/>
</dbReference>
<dbReference type="CDD" id="cd00413">
    <property type="entry name" value="Glyco_hydrolase_16"/>
    <property type="match status" value="1"/>
</dbReference>
<dbReference type="GO" id="GO:0004553">
    <property type="term" value="F:hydrolase activity, hydrolyzing O-glycosyl compounds"/>
    <property type="evidence" value="ECO:0007669"/>
    <property type="project" value="InterPro"/>
</dbReference>
<feature type="signal peptide" evidence="4">
    <location>
        <begin position="1"/>
        <end position="33"/>
    </location>
</feature>
<dbReference type="GO" id="GO:0005975">
    <property type="term" value="P:carbohydrate metabolic process"/>
    <property type="evidence" value="ECO:0007669"/>
    <property type="project" value="InterPro"/>
</dbReference>
<evidence type="ECO:0000259" key="6">
    <source>
        <dbReference type="PROSITE" id="PS51762"/>
    </source>
</evidence>
<dbReference type="Gene3D" id="2.60.40.2700">
    <property type="match status" value="1"/>
</dbReference>
<dbReference type="PROSITE" id="PS51762">
    <property type="entry name" value="GH16_2"/>
    <property type="match status" value="1"/>
</dbReference>
<dbReference type="Pfam" id="PF23197">
    <property type="entry name" value="IG_AIR9"/>
    <property type="match status" value="1"/>
</dbReference>
<feature type="domain" description="SLH" evidence="5">
    <location>
        <begin position="1103"/>
        <end position="1161"/>
    </location>
</feature>
<accession>A0A6P1MER1</accession>
<dbReference type="Gene3D" id="2.60.40.4270">
    <property type="entry name" value="Listeria-Bacteroides repeat domain"/>
    <property type="match status" value="7"/>
</dbReference>
<dbReference type="InterPro" id="IPR013378">
    <property type="entry name" value="InlB-like_B-rpt"/>
</dbReference>
<feature type="compositionally biased region" description="Polar residues" evidence="3">
    <location>
        <begin position="914"/>
        <end position="926"/>
    </location>
</feature>
<dbReference type="Proteomes" id="UP000463883">
    <property type="component" value="Chromosome"/>
</dbReference>
<evidence type="ECO:0000259" key="5">
    <source>
        <dbReference type="PROSITE" id="PS51272"/>
    </source>
</evidence>
<dbReference type="InterPro" id="IPR000757">
    <property type="entry name" value="Beta-glucanase-like"/>
</dbReference>
<protein>
    <submittedName>
        <fullName evidence="7">Family 16 glycosylhydrolase</fullName>
    </submittedName>
</protein>
<dbReference type="KEGG" id="amic:Ami3637_03810"/>
<keyword evidence="7" id="KW-0378">Hydrolase</keyword>